<evidence type="ECO:0000256" key="4">
    <source>
        <dbReference type="ARBA" id="ARBA00022603"/>
    </source>
</evidence>
<dbReference type="EMBL" id="GDJX01017617">
    <property type="protein sequence ID" value="JAT50319.1"/>
    <property type="molecule type" value="Transcribed_RNA"/>
</dbReference>
<evidence type="ECO:0000256" key="6">
    <source>
        <dbReference type="ARBA" id="ARBA00022691"/>
    </source>
</evidence>
<dbReference type="AlphaFoldDB" id="A0A1D1Y6N8"/>
<keyword evidence="4 10" id="KW-0489">Methyltransferase</keyword>
<reference evidence="11" key="1">
    <citation type="submission" date="2015-07" db="EMBL/GenBank/DDBJ databases">
        <title>Transcriptome Assembly of Anthurium amnicola.</title>
        <authorList>
            <person name="Suzuki J."/>
        </authorList>
    </citation>
    <scope>NUCLEOTIDE SEQUENCE</scope>
</reference>
<dbReference type="GO" id="GO:0005789">
    <property type="term" value="C:endoplasmic reticulum membrane"/>
    <property type="evidence" value="ECO:0007669"/>
    <property type="project" value="UniProtKB-SubCell"/>
</dbReference>
<keyword evidence="5" id="KW-0808">Transferase</keyword>
<evidence type="ECO:0000256" key="3">
    <source>
        <dbReference type="ARBA" id="ARBA00012151"/>
    </source>
</evidence>
<evidence type="ECO:0000313" key="11">
    <source>
        <dbReference type="EMBL" id="JAT50319.1"/>
    </source>
</evidence>
<keyword evidence="8 10" id="KW-1133">Transmembrane helix</keyword>
<comment type="similarity">
    <text evidence="2 10">Belongs to the class VI-like SAM-binding methyltransferase superfamily. Isoprenylcysteine carboxyl methyltransferase family.</text>
</comment>
<organism evidence="11">
    <name type="scientific">Anthurium amnicola</name>
    <dbReference type="NCBI Taxonomy" id="1678845"/>
    <lineage>
        <taxon>Eukaryota</taxon>
        <taxon>Viridiplantae</taxon>
        <taxon>Streptophyta</taxon>
        <taxon>Embryophyta</taxon>
        <taxon>Tracheophyta</taxon>
        <taxon>Spermatophyta</taxon>
        <taxon>Magnoliopsida</taxon>
        <taxon>Liliopsida</taxon>
        <taxon>Araceae</taxon>
        <taxon>Pothoideae</taxon>
        <taxon>Potheae</taxon>
        <taxon>Anthurium</taxon>
    </lineage>
</organism>
<gene>
    <name evidence="11" type="primary">ICMT_3</name>
    <name evidence="11" type="ORF">g.81021</name>
</gene>
<dbReference type="GO" id="GO:0004671">
    <property type="term" value="F:protein C-terminal S-isoprenylcysteine carboxyl O-methyltransferase activity"/>
    <property type="evidence" value="ECO:0007669"/>
    <property type="project" value="UniProtKB-EC"/>
</dbReference>
<evidence type="ECO:0000256" key="9">
    <source>
        <dbReference type="ARBA" id="ARBA00023136"/>
    </source>
</evidence>
<dbReference type="InterPro" id="IPR025770">
    <property type="entry name" value="PPMT_MeTrfase"/>
</dbReference>
<dbReference type="PANTHER" id="PTHR12714">
    <property type="entry name" value="PROTEIN-S ISOPRENYLCYSTEINE O-METHYLTRANSFERASE"/>
    <property type="match status" value="1"/>
</dbReference>
<feature type="transmembrane region" description="Helical" evidence="10">
    <location>
        <begin position="136"/>
        <end position="159"/>
    </location>
</feature>
<comment type="subcellular location">
    <subcellularLocation>
        <location evidence="10">Endoplasmic reticulum membrane</location>
        <topology evidence="10">Multi-pass membrane protein</topology>
    </subcellularLocation>
    <subcellularLocation>
        <location evidence="1">Membrane</location>
        <topology evidence="1">Multi-pass membrane protein</topology>
    </subcellularLocation>
</comment>
<keyword evidence="7 10" id="KW-0812">Transmembrane</keyword>
<evidence type="ECO:0000256" key="5">
    <source>
        <dbReference type="ARBA" id="ARBA00022679"/>
    </source>
</evidence>
<proteinExistence type="inferred from homology"/>
<comment type="caution">
    <text evidence="10">Lacks conserved residue(s) required for the propagation of feature annotation.</text>
</comment>
<dbReference type="PANTHER" id="PTHR12714:SF9">
    <property type="entry name" value="PROTEIN-S-ISOPRENYLCYSTEINE O-METHYLTRANSFERASE"/>
    <property type="match status" value="1"/>
</dbReference>
<dbReference type="EC" id="2.1.1.100" evidence="3 10"/>
<comment type="cofactor">
    <cofactor evidence="10">
        <name>Zn(2+)</name>
        <dbReference type="ChEBI" id="CHEBI:29105"/>
    </cofactor>
    <text evidence="10">Divalent metal cations. Probably Zn(2+).</text>
</comment>
<protein>
    <recommendedName>
        <fullName evidence="3 10">Protein-S-isoprenylcysteine O-methyltransferase</fullName>
        <ecNumber evidence="3 10">2.1.1.100</ecNumber>
    </recommendedName>
</protein>
<dbReference type="InterPro" id="IPR007269">
    <property type="entry name" value="ICMT_MeTrfase"/>
</dbReference>
<evidence type="ECO:0000256" key="10">
    <source>
        <dbReference type="RuleBase" id="RU362022"/>
    </source>
</evidence>
<dbReference type="Gene3D" id="1.20.120.1630">
    <property type="match status" value="1"/>
</dbReference>
<evidence type="ECO:0000256" key="2">
    <source>
        <dbReference type="ARBA" id="ARBA00009140"/>
    </source>
</evidence>
<keyword evidence="10" id="KW-0256">Endoplasmic reticulum</keyword>
<keyword evidence="6 10" id="KW-0949">S-adenosyl-L-methionine</keyword>
<evidence type="ECO:0000256" key="1">
    <source>
        <dbReference type="ARBA" id="ARBA00004141"/>
    </source>
</evidence>
<keyword evidence="9 10" id="KW-0472">Membrane</keyword>
<dbReference type="Pfam" id="PF04140">
    <property type="entry name" value="ICMT"/>
    <property type="match status" value="1"/>
</dbReference>
<name>A0A1D1Y6N8_9ARAE</name>
<dbReference type="GO" id="GO:0032259">
    <property type="term" value="P:methylation"/>
    <property type="evidence" value="ECO:0007669"/>
    <property type="project" value="UniProtKB-KW"/>
</dbReference>
<dbReference type="PROSITE" id="PS51564">
    <property type="entry name" value="SAM_ICMT"/>
    <property type="match status" value="1"/>
</dbReference>
<sequence length="198" mass="22519">MAGALLGYTAGRQLSQLLAAIVFFHGSEYALAVAFHGKSNISLSSLLISKQYILAMVCSLLEYTLEIIAFPELKEKWGLSNSGLMMVFIGEMIRKAAVLTAGRAFTHNIKIYHQEHHHLVTHGIYRFIRHPGYCGFFIWATGTQVMLCNPICIIAFTAVTWRFFSKRIPYEEFFLRQFFGPEYIEYAEHVPSGLPFIK</sequence>
<evidence type="ECO:0000256" key="8">
    <source>
        <dbReference type="ARBA" id="ARBA00022989"/>
    </source>
</evidence>
<evidence type="ECO:0000256" key="7">
    <source>
        <dbReference type="ARBA" id="ARBA00022692"/>
    </source>
</evidence>
<comment type="catalytic activity">
    <reaction evidence="10">
        <text>[protein]-C-terminal S-[(2E,6E)-farnesyl]-L-cysteine + S-adenosyl-L-methionine = [protein]-C-terminal S-[(2E,6E)-farnesyl]-L-cysteine methyl ester + S-adenosyl-L-homocysteine</text>
        <dbReference type="Rhea" id="RHEA:21672"/>
        <dbReference type="Rhea" id="RHEA-COMP:12125"/>
        <dbReference type="Rhea" id="RHEA-COMP:12126"/>
        <dbReference type="ChEBI" id="CHEBI:57856"/>
        <dbReference type="ChEBI" id="CHEBI:59789"/>
        <dbReference type="ChEBI" id="CHEBI:90510"/>
        <dbReference type="ChEBI" id="CHEBI:90511"/>
        <dbReference type="EC" id="2.1.1.100"/>
    </reaction>
</comment>
<accession>A0A1D1Y6N8</accession>